<organism evidence="3">
    <name type="scientific">Corethron hystrix</name>
    <dbReference type="NCBI Taxonomy" id="216773"/>
    <lineage>
        <taxon>Eukaryota</taxon>
        <taxon>Sar</taxon>
        <taxon>Stramenopiles</taxon>
        <taxon>Ochrophyta</taxon>
        <taxon>Bacillariophyta</taxon>
        <taxon>Coscinodiscophyceae</taxon>
        <taxon>Corethrophycidae</taxon>
        <taxon>Corethrales</taxon>
        <taxon>Corethraceae</taxon>
        <taxon>Corethron</taxon>
    </lineage>
</organism>
<evidence type="ECO:0000256" key="1">
    <source>
        <dbReference type="ARBA" id="ARBA00022737"/>
    </source>
</evidence>
<dbReference type="GO" id="GO:0051015">
    <property type="term" value="F:actin filament binding"/>
    <property type="evidence" value="ECO:0007669"/>
    <property type="project" value="TreeGrafter"/>
</dbReference>
<dbReference type="GO" id="GO:0051017">
    <property type="term" value="P:actin filament bundle assembly"/>
    <property type="evidence" value="ECO:0007669"/>
    <property type="project" value="TreeGrafter"/>
</dbReference>
<dbReference type="Gene3D" id="1.25.40.20">
    <property type="entry name" value="Ankyrin repeat-containing domain"/>
    <property type="match status" value="1"/>
</dbReference>
<dbReference type="PANTHER" id="PTHR24153">
    <property type="entry name" value="ESPIN"/>
    <property type="match status" value="1"/>
</dbReference>
<dbReference type="SUPFAM" id="SSF48403">
    <property type="entry name" value="Ankyrin repeat"/>
    <property type="match status" value="1"/>
</dbReference>
<sequence length="256" mass="28246">MGCSSSKSTHPISSGLVANIEQQDWAGVVKKIKAKPGLAKEWAKIDIKGIPMECLPIHGICDRNPPSDVLTTLLEAYPEGAMTPDHDGSIALHYACFDRASISVIKILICAFPLGVRMRNKFLCLPIHLACWRGADVETVKFLTQVYPESVKEKDMDGDLAIHDACQGLATKEVIKFLIDSYPESLRIKNNHNITAYDMAKVRRTPNAENDIEVLQTFDRYPRYHTSGGSTVFAATGDENTVVLTSKHGKLCSLCR</sequence>
<dbReference type="AlphaFoldDB" id="A0A7S1FPP8"/>
<keyword evidence="2" id="KW-0040">ANK repeat</keyword>
<dbReference type="InterPro" id="IPR036770">
    <property type="entry name" value="Ankyrin_rpt-contain_sf"/>
</dbReference>
<reference evidence="3" key="1">
    <citation type="submission" date="2021-01" db="EMBL/GenBank/DDBJ databases">
        <authorList>
            <person name="Corre E."/>
            <person name="Pelletier E."/>
            <person name="Niang G."/>
            <person name="Scheremetjew M."/>
            <person name="Finn R."/>
            <person name="Kale V."/>
            <person name="Holt S."/>
            <person name="Cochrane G."/>
            <person name="Meng A."/>
            <person name="Brown T."/>
            <person name="Cohen L."/>
        </authorList>
    </citation>
    <scope>NUCLEOTIDE SEQUENCE</scope>
    <source>
        <strain evidence="3">308</strain>
    </source>
</reference>
<name>A0A7S1FPP8_9STRA</name>
<evidence type="ECO:0000313" key="3">
    <source>
        <dbReference type="EMBL" id="CAD8879870.1"/>
    </source>
</evidence>
<dbReference type="EMBL" id="HBFR01009749">
    <property type="protein sequence ID" value="CAD8879870.1"/>
    <property type="molecule type" value="Transcribed_RNA"/>
</dbReference>
<dbReference type="GO" id="GO:0005737">
    <property type="term" value="C:cytoplasm"/>
    <property type="evidence" value="ECO:0007669"/>
    <property type="project" value="TreeGrafter"/>
</dbReference>
<dbReference type="SMART" id="SM00248">
    <property type="entry name" value="ANK"/>
    <property type="match status" value="3"/>
</dbReference>
<dbReference type="InterPro" id="IPR052420">
    <property type="entry name" value="Espin/Espin-like"/>
</dbReference>
<gene>
    <name evidence="3" type="ORF">CHYS00102_LOCUS7054</name>
</gene>
<evidence type="ECO:0000256" key="2">
    <source>
        <dbReference type="ARBA" id="ARBA00023043"/>
    </source>
</evidence>
<keyword evidence="1" id="KW-0677">Repeat</keyword>
<dbReference type="InterPro" id="IPR002110">
    <property type="entry name" value="Ankyrin_rpt"/>
</dbReference>
<dbReference type="PANTHER" id="PTHR24153:SF8">
    <property type="entry name" value="FORKED, ISOFORM F"/>
    <property type="match status" value="1"/>
</dbReference>
<protein>
    <submittedName>
        <fullName evidence="3">Uncharacterized protein</fullName>
    </submittedName>
</protein>
<accession>A0A7S1FPP8</accession>
<proteinExistence type="predicted"/>